<dbReference type="PANTHER" id="PTHR43330:SF27">
    <property type="entry name" value="METHIONINE AMINOPEPTIDASE"/>
    <property type="match status" value="1"/>
</dbReference>
<comment type="similarity">
    <text evidence="6">Belongs to the peptidase M24A family. Methionine aminopeptidase type 1 subfamily.</text>
</comment>
<feature type="binding site" evidence="6">
    <location>
        <position position="172"/>
    </location>
    <ligand>
        <name>a divalent metal cation</name>
        <dbReference type="ChEBI" id="CHEBI:60240"/>
        <label>2</label>
        <note>catalytic</note>
    </ligand>
</feature>
<feature type="binding site" evidence="6">
    <location>
        <position position="81"/>
    </location>
    <ligand>
        <name>substrate</name>
    </ligand>
</feature>
<feature type="domain" description="Peptidase M24" evidence="8">
    <location>
        <begin position="10"/>
        <end position="242"/>
    </location>
</feature>
<evidence type="ECO:0000256" key="7">
    <source>
        <dbReference type="RuleBase" id="RU003653"/>
    </source>
</evidence>
<dbReference type="EMBL" id="MFKJ01000010">
    <property type="protein sequence ID" value="OGG38978.1"/>
    <property type="molecule type" value="Genomic_DNA"/>
</dbReference>
<feature type="binding site" evidence="6">
    <location>
        <position position="235"/>
    </location>
    <ligand>
        <name>a divalent metal cation</name>
        <dbReference type="ChEBI" id="CHEBI:60240"/>
        <label>2</label>
        <note>catalytic</note>
    </ligand>
</feature>
<dbReference type="InterPro" id="IPR002467">
    <property type="entry name" value="Pept_M24A_MAP1"/>
</dbReference>
<protein>
    <recommendedName>
        <fullName evidence="6 7">Methionine aminopeptidase</fullName>
        <shortName evidence="6">MAP</shortName>
        <shortName evidence="6">MetAP</shortName>
        <ecNumber evidence="6 7">3.4.11.18</ecNumber>
    </recommendedName>
    <alternativeName>
        <fullName evidence="6">Peptidase M</fullName>
    </alternativeName>
</protein>
<accession>A0A1F6BQ32</accession>
<evidence type="ECO:0000256" key="6">
    <source>
        <dbReference type="HAMAP-Rule" id="MF_01974"/>
    </source>
</evidence>
<dbReference type="GO" id="GO:0004239">
    <property type="term" value="F:initiator methionyl aminopeptidase activity"/>
    <property type="evidence" value="ECO:0007669"/>
    <property type="project" value="UniProtKB-UniRule"/>
</dbReference>
<comment type="catalytic activity">
    <reaction evidence="6 7">
        <text>Release of N-terminal amino acids, preferentially methionine, from peptides and arylamides.</text>
        <dbReference type="EC" id="3.4.11.18"/>
    </reaction>
</comment>
<dbReference type="HAMAP" id="MF_01974">
    <property type="entry name" value="MetAP_1"/>
    <property type="match status" value="1"/>
</dbReference>
<evidence type="ECO:0000256" key="3">
    <source>
        <dbReference type="ARBA" id="ARBA00022670"/>
    </source>
</evidence>
<evidence type="ECO:0000313" key="9">
    <source>
        <dbReference type="EMBL" id="OGG38978.1"/>
    </source>
</evidence>
<feature type="binding site" evidence="6">
    <location>
        <position position="109"/>
    </location>
    <ligand>
        <name>a divalent metal cation</name>
        <dbReference type="ChEBI" id="CHEBI:60240"/>
        <label>2</label>
        <note>catalytic</note>
    </ligand>
</feature>
<proteinExistence type="inferred from homology"/>
<dbReference type="GO" id="GO:0046872">
    <property type="term" value="F:metal ion binding"/>
    <property type="evidence" value="ECO:0007669"/>
    <property type="project" value="UniProtKB-UniRule"/>
</dbReference>
<feature type="binding site" evidence="6">
    <location>
        <position position="179"/>
    </location>
    <ligand>
        <name>substrate</name>
    </ligand>
</feature>
<keyword evidence="3 6" id="KW-0645">Protease</keyword>
<dbReference type="EC" id="3.4.11.18" evidence="6 7"/>
<dbReference type="NCBIfam" id="TIGR00500">
    <property type="entry name" value="met_pdase_I"/>
    <property type="match status" value="1"/>
</dbReference>
<dbReference type="InterPro" id="IPR000994">
    <property type="entry name" value="Pept_M24"/>
</dbReference>
<feature type="binding site" evidence="6">
    <location>
        <position position="235"/>
    </location>
    <ligand>
        <name>a divalent metal cation</name>
        <dbReference type="ChEBI" id="CHEBI:60240"/>
        <label>1</label>
    </ligand>
</feature>
<feature type="binding site" evidence="6">
    <location>
        <position position="98"/>
    </location>
    <ligand>
        <name>a divalent metal cation</name>
        <dbReference type="ChEBI" id="CHEBI:60240"/>
        <label>1</label>
    </ligand>
</feature>
<reference evidence="9 10" key="1">
    <citation type="journal article" date="2016" name="Nat. Commun.">
        <title>Thousands of microbial genomes shed light on interconnected biogeochemical processes in an aquifer system.</title>
        <authorList>
            <person name="Anantharaman K."/>
            <person name="Brown C.T."/>
            <person name="Hug L.A."/>
            <person name="Sharon I."/>
            <person name="Castelle C.J."/>
            <person name="Probst A.J."/>
            <person name="Thomas B.C."/>
            <person name="Singh A."/>
            <person name="Wilkins M.J."/>
            <person name="Karaoz U."/>
            <person name="Brodie E.L."/>
            <person name="Williams K.H."/>
            <person name="Hubbard S.S."/>
            <person name="Banfield J.F."/>
        </authorList>
    </citation>
    <scope>NUCLEOTIDE SEQUENCE [LARGE SCALE GENOMIC DNA]</scope>
</reference>
<dbReference type="PANTHER" id="PTHR43330">
    <property type="entry name" value="METHIONINE AMINOPEPTIDASE"/>
    <property type="match status" value="1"/>
</dbReference>
<sequence>MIKTKEDIKTLRESGAILAFVLNELKKNVQTGVKTRSLDALAREMLKERGARPAFLNYRPEGTLRAYPAAICISINNKIVHGVPGERRIREGDVVKIDIGVEYKGRITDAAATVGVGKLPDKLLKLVEATEEALYDGIGECVPGKHLGDIGYAIEARAKRSNVSVVRGLTGHGVGFKVHEEPMVYNFGKKGTGIKLMEGMVLAIEPMFAAGSDEIIELPDESFATKDGSVSAHFEHTVAITEEGAEVLTK</sequence>
<dbReference type="Gene3D" id="3.90.230.10">
    <property type="entry name" value="Creatinase/methionine aminopeptidase superfamily"/>
    <property type="match status" value="1"/>
</dbReference>
<dbReference type="SUPFAM" id="SSF55920">
    <property type="entry name" value="Creatinase/aminopeptidase"/>
    <property type="match status" value="1"/>
</dbReference>
<comment type="function">
    <text evidence="1 6">Removes the N-terminal methionine from nascent proteins. The N-terminal methionine is often cleaved when the second residue in the primary sequence is small and uncharged (Met-Ala-, Cys, Gly, Pro, Ser, Thr, or Val). Requires deformylation of the N(alpha)-formylated initiator methionine before it can be hydrolyzed.</text>
</comment>
<keyword evidence="2 6" id="KW-0031">Aminopeptidase</keyword>
<evidence type="ECO:0000256" key="5">
    <source>
        <dbReference type="ARBA" id="ARBA00022801"/>
    </source>
</evidence>
<dbReference type="CDD" id="cd01086">
    <property type="entry name" value="MetAP1"/>
    <property type="match status" value="1"/>
</dbReference>
<dbReference type="Proteomes" id="UP000178825">
    <property type="component" value="Unassembled WGS sequence"/>
</dbReference>
<dbReference type="PRINTS" id="PR00599">
    <property type="entry name" value="MAPEPTIDASE"/>
</dbReference>
<comment type="cofactor">
    <cofactor evidence="6">
        <name>Co(2+)</name>
        <dbReference type="ChEBI" id="CHEBI:48828"/>
    </cofactor>
    <cofactor evidence="6">
        <name>Zn(2+)</name>
        <dbReference type="ChEBI" id="CHEBI:29105"/>
    </cofactor>
    <cofactor evidence="6">
        <name>Mn(2+)</name>
        <dbReference type="ChEBI" id="CHEBI:29035"/>
    </cofactor>
    <cofactor evidence="6">
        <name>Fe(2+)</name>
        <dbReference type="ChEBI" id="CHEBI:29033"/>
    </cofactor>
    <text evidence="6">Binds 2 divalent metal cations per subunit. Has a high-affinity and a low affinity metal-binding site. The true nature of the physiological cofactor is under debate. The enzyme is active with cobalt, zinc, manganese or divalent iron ions. Most likely, methionine aminopeptidases function as mononuclear Fe(2+)-metalloproteases under physiological conditions, and the catalytically relevant metal-binding site has been assigned to the histidine-containing high-affinity site.</text>
</comment>
<dbReference type="STRING" id="1798470.A3D55_02915"/>
<evidence type="ECO:0000256" key="4">
    <source>
        <dbReference type="ARBA" id="ARBA00022723"/>
    </source>
</evidence>
<dbReference type="GO" id="GO:0006508">
    <property type="term" value="P:proteolysis"/>
    <property type="evidence" value="ECO:0007669"/>
    <property type="project" value="UniProtKB-KW"/>
</dbReference>
<evidence type="ECO:0000256" key="2">
    <source>
        <dbReference type="ARBA" id="ARBA00022438"/>
    </source>
</evidence>
<dbReference type="GO" id="GO:0005829">
    <property type="term" value="C:cytosol"/>
    <property type="evidence" value="ECO:0007669"/>
    <property type="project" value="TreeGrafter"/>
</dbReference>
<dbReference type="Pfam" id="PF00557">
    <property type="entry name" value="Peptidase_M24"/>
    <property type="match status" value="1"/>
</dbReference>
<comment type="caution">
    <text evidence="9">The sequence shown here is derived from an EMBL/GenBank/DDBJ whole genome shotgun (WGS) entry which is preliminary data.</text>
</comment>
<evidence type="ECO:0000259" key="8">
    <source>
        <dbReference type="Pfam" id="PF00557"/>
    </source>
</evidence>
<dbReference type="AlphaFoldDB" id="A0A1F6BQ32"/>
<keyword evidence="5 6" id="KW-0378">Hydrolase</keyword>
<feature type="binding site" evidence="6">
    <location>
        <position position="109"/>
    </location>
    <ligand>
        <name>a divalent metal cation</name>
        <dbReference type="ChEBI" id="CHEBI:60240"/>
        <label>1</label>
    </ligand>
</feature>
<dbReference type="GO" id="GO:0070006">
    <property type="term" value="F:metalloaminopeptidase activity"/>
    <property type="evidence" value="ECO:0007669"/>
    <property type="project" value="UniProtKB-UniRule"/>
</dbReference>
<dbReference type="InterPro" id="IPR001714">
    <property type="entry name" value="Pept_M24_MAP"/>
</dbReference>
<evidence type="ECO:0000256" key="1">
    <source>
        <dbReference type="ARBA" id="ARBA00002521"/>
    </source>
</evidence>
<gene>
    <name evidence="6" type="primary">map</name>
    <name evidence="9" type="ORF">A3D55_02915</name>
</gene>
<keyword evidence="4 6" id="KW-0479">Metal-binding</keyword>
<comment type="subunit">
    <text evidence="6">Monomer.</text>
</comment>
<feature type="binding site" evidence="6">
    <location>
        <position position="205"/>
    </location>
    <ligand>
        <name>a divalent metal cation</name>
        <dbReference type="ChEBI" id="CHEBI:60240"/>
        <label>2</label>
        <note>catalytic</note>
    </ligand>
</feature>
<organism evidence="9 10">
    <name type="scientific">Candidatus Jorgensenbacteria bacterium RIFCSPHIGHO2_02_FULL_45_20</name>
    <dbReference type="NCBI Taxonomy" id="1798470"/>
    <lineage>
        <taxon>Bacteria</taxon>
        <taxon>Candidatus Joergenseniibacteriota</taxon>
    </lineage>
</organism>
<evidence type="ECO:0000313" key="10">
    <source>
        <dbReference type="Proteomes" id="UP000178825"/>
    </source>
</evidence>
<name>A0A1F6BQ32_9BACT</name>
<dbReference type="InterPro" id="IPR036005">
    <property type="entry name" value="Creatinase/aminopeptidase-like"/>
</dbReference>